<organism evidence="1">
    <name type="scientific">marine metagenome</name>
    <dbReference type="NCBI Taxonomy" id="408172"/>
    <lineage>
        <taxon>unclassified sequences</taxon>
        <taxon>metagenomes</taxon>
        <taxon>ecological metagenomes</taxon>
    </lineage>
</organism>
<accession>A0A381Z319</accession>
<dbReference type="AlphaFoldDB" id="A0A381Z319"/>
<evidence type="ECO:0000313" key="1">
    <source>
        <dbReference type="EMBL" id="SVA83292.1"/>
    </source>
</evidence>
<proteinExistence type="predicted"/>
<protein>
    <submittedName>
        <fullName evidence="1">Uncharacterized protein</fullName>
    </submittedName>
</protein>
<name>A0A381Z319_9ZZZZ</name>
<reference evidence="1" key="1">
    <citation type="submission" date="2018-05" db="EMBL/GenBank/DDBJ databases">
        <authorList>
            <person name="Lanie J.A."/>
            <person name="Ng W.-L."/>
            <person name="Kazmierczak K.M."/>
            <person name="Andrzejewski T.M."/>
            <person name="Davidsen T.M."/>
            <person name="Wayne K.J."/>
            <person name="Tettelin H."/>
            <person name="Glass J.I."/>
            <person name="Rusch D."/>
            <person name="Podicherti R."/>
            <person name="Tsui H.-C.T."/>
            <person name="Winkler M.E."/>
        </authorList>
    </citation>
    <scope>NUCLEOTIDE SEQUENCE</scope>
</reference>
<dbReference type="EMBL" id="UINC01019650">
    <property type="protein sequence ID" value="SVA83292.1"/>
    <property type="molecule type" value="Genomic_DNA"/>
</dbReference>
<sequence>MQFQPKIIYLQEVNMFRPRFLVLLLLCFPLVRSQSIIIEGQELILGMGKEIILERMKNYSGEDGFDTSQNNFWLVSDKDIIGSMGFKNDVLHYVTTDWDRNIDYINSINLFDTIYSVVKNTFGEDYGGDVILRLKEIQEPTEESLEINLFSVDGRSVRINRNNISLGIKQVIQKL</sequence>
<gene>
    <name evidence="1" type="ORF">METZ01_LOCUS136146</name>
</gene>